<dbReference type="EC" id="3.1.1.32" evidence="4"/>
<accession>A0ABD2XBE5</accession>
<dbReference type="PANTHER" id="PTHR11610:SF178">
    <property type="entry name" value="LIPASE MEMBER H-A-LIKE PROTEIN"/>
    <property type="match status" value="1"/>
</dbReference>
<dbReference type="SUPFAM" id="SSF53474">
    <property type="entry name" value="alpha/beta-Hydrolases"/>
    <property type="match status" value="1"/>
</dbReference>
<reference evidence="11 12" key="1">
    <citation type="journal article" date="2024" name="bioRxiv">
        <title>A reference genome for Trichogramma kaykai: A tiny desert-dwelling parasitoid wasp with competing sex-ratio distorters.</title>
        <authorList>
            <person name="Culotta J."/>
            <person name="Lindsey A.R."/>
        </authorList>
    </citation>
    <scope>NUCLEOTIDE SEQUENCE [LARGE SCALE GENOMIC DNA]</scope>
    <source>
        <strain evidence="11 12">KSX58</strain>
    </source>
</reference>
<evidence type="ECO:0000256" key="1">
    <source>
        <dbReference type="ARBA" id="ARBA00000111"/>
    </source>
</evidence>
<evidence type="ECO:0000256" key="6">
    <source>
        <dbReference type="ARBA" id="ARBA00022801"/>
    </source>
</evidence>
<feature type="signal peptide" evidence="9">
    <location>
        <begin position="1"/>
        <end position="21"/>
    </location>
</feature>
<dbReference type="Gene3D" id="3.40.50.1820">
    <property type="entry name" value="alpha/beta hydrolase"/>
    <property type="match status" value="1"/>
</dbReference>
<comment type="catalytic activity">
    <reaction evidence="1">
        <text>a 1,2-diacyl-sn-glycero-3-phosphocholine + H2O = a 2-acyl-sn-glycero-3-phosphocholine + a fatty acid + H(+)</text>
        <dbReference type="Rhea" id="RHEA:18689"/>
        <dbReference type="ChEBI" id="CHEBI:15377"/>
        <dbReference type="ChEBI" id="CHEBI:15378"/>
        <dbReference type="ChEBI" id="CHEBI:28868"/>
        <dbReference type="ChEBI" id="CHEBI:57643"/>
        <dbReference type="ChEBI" id="CHEBI:57875"/>
        <dbReference type="EC" id="3.1.1.32"/>
    </reaction>
</comment>
<dbReference type="GO" id="GO:0005576">
    <property type="term" value="C:extracellular region"/>
    <property type="evidence" value="ECO:0007669"/>
    <property type="project" value="UniProtKB-SubCell"/>
</dbReference>
<proteinExistence type="inferred from homology"/>
<evidence type="ECO:0000256" key="4">
    <source>
        <dbReference type="ARBA" id="ARBA00013179"/>
    </source>
</evidence>
<dbReference type="PANTHER" id="PTHR11610">
    <property type="entry name" value="LIPASE"/>
    <property type="match status" value="1"/>
</dbReference>
<name>A0ABD2XBE5_9HYME</name>
<dbReference type="AlphaFoldDB" id="A0ABD2XBE5"/>
<feature type="chain" id="PRO_5044752769" description="phospholipase A1" evidence="9">
    <location>
        <begin position="22"/>
        <end position="454"/>
    </location>
</feature>
<dbReference type="InterPro" id="IPR029058">
    <property type="entry name" value="AB_hydrolase_fold"/>
</dbReference>
<evidence type="ECO:0000256" key="2">
    <source>
        <dbReference type="ARBA" id="ARBA00004613"/>
    </source>
</evidence>
<gene>
    <name evidence="11" type="ORF">TKK_004738</name>
</gene>
<sequence length="454" mass="51801">MKVFVLVLFAGALAAIGQIEAADEDSDIFRALGFVSNLMFGKLDCKFLTSHKVFSVWFNVTSGALPQGRQTRSDFMPILFEHFDPRQRTAVLIHGYMVDGKMPSFLELQKQLLLWDPKMNVILVDWIGGSKIFMYEQAARNTIHVAKEIRKFFSGMIDYWESKKGVKRADWGPVHFLGHSLGAHAAGQAAHYLKKQDNFRVNRITGLDPAEPCFEEPRETEPKRLSREDADFVDVVHTDGAVTRNAALGLMDPIGDLDFYIDGGNLQPDCMGAANEAKKRSELYKYFIGYVKIARHIVFDNAFCNHLRAVDVFVESVRYSHEQKNCPFWSIPWDLKGPFGDVMKSGQHIWKCQSNTCAEMGMAAEQHPQHLRSLHTANTFYVPTVNRPKQCVKYFSDHHRGMYVDTYPKRGYLEKMAMYLDDAFELVKNQISIPIPGFLENIRQKIRNVLSRGT</sequence>
<evidence type="ECO:0000313" key="11">
    <source>
        <dbReference type="EMBL" id="KAL3402193.1"/>
    </source>
</evidence>
<evidence type="ECO:0000256" key="5">
    <source>
        <dbReference type="ARBA" id="ARBA00022525"/>
    </source>
</evidence>
<keyword evidence="12" id="KW-1185">Reference proteome</keyword>
<comment type="caution">
    <text evidence="11">The sequence shown here is derived from an EMBL/GenBank/DDBJ whole genome shotgun (WGS) entry which is preliminary data.</text>
</comment>
<comment type="similarity">
    <text evidence="3 8">Belongs to the AB hydrolase superfamily. Lipase family.</text>
</comment>
<keyword evidence="6" id="KW-0378">Hydrolase</keyword>
<dbReference type="PRINTS" id="PR00821">
    <property type="entry name" value="TAGLIPASE"/>
</dbReference>
<dbReference type="InterPro" id="IPR013818">
    <property type="entry name" value="Lipase"/>
</dbReference>
<evidence type="ECO:0000256" key="3">
    <source>
        <dbReference type="ARBA" id="ARBA00010701"/>
    </source>
</evidence>
<keyword evidence="7" id="KW-1015">Disulfide bond</keyword>
<evidence type="ECO:0000256" key="9">
    <source>
        <dbReference type="SAM" id="SignalP"/>
    </source>
</evidence>
<evidence type="ECO:0000313" key="12">
    <source>
        <dbReference type="Proteomes" id="UP001627154"/>
    </source>
</evidence>
<feature type="domain" description="Lipase" evidence="10">
    <location>
        <begin position="81"/>
        <end position="373"/>
    </location>
</feature>
<evidence type="ECO:0000256" key="7">
    <source>
        <dbReference type="ARBA" id="ARBA00023157"/>
    </source>
</evidence>
<protein>
    <recommendedName>
        <fullName evidence="4">phospholipase A1</fullName>
        <ecNumber evidence="4">3.1.1.32</ecNumber>
    </recommendedName>
</protein>
<dbReference type="Pfam" id="PF00151">
    <property type="entry name" value="Lipase"/>
    <property type="match status" value="1"/>
</dbReference>
<evidence type="ECO:0000259" key="10">
    <source>
        <dbReference type="Pfam" id="PF00151"/>
    </source>
</evidence>
<dbReference type="GO" id="GO:0008970">
    <property type="term" value="F:phospholipase A1 activity"/>
    <property type="evidence" value="ECO:0007669"/>
    <property type="project" value="UniProtKB-EC"/>
</dbReference>
<comment type="subcellular location">
    <subcellularLocation>
        <location evidence="2">Secreted</location>
    </subcellularLocation>
</comment>
<dbReference type="InterPro" id="IPR000734">
    <property type="entry name" value="TAG_lipase"/>
</dbReference>
<dbReference type="Proteomes" id="UP001627154">
    <property type="component" value="Unassembled WGS sequence"/>
</dbReference>
<keyword evidence="5" id="KW-0964">Secreted</keyword>
<evidence type="ECO:0000256" key="8">
    <source>
        <dbReference type="RuleBase" id="RU004262"/>
    </source>
</evidence>
<keyword evidence="9" id="KW-0732">Signal</keyword>
<dbReference type="EMBL" id="JBJJXI010000037">
    <property type="protein sequence ID" value="KAL3402193.1"/>
    <property type="molecule type" value="Genomic_DNA"/>
</dbReference>
<organism evidence="11 12">
    <name type="scientific">Trichogramma kaykai</name>
    <dbReference type="NCBI Taxonomy" id="54128"/>
    <lineage>
        <taxon>Eukaryota</taxon>
        <taxon>Metazoa</taxon>
        <taxon>Ecdysozoa</taxon>
        <taxon>Arthropoda</taxon>
        <taxon>Hexapoda</taxon>
        <taxon>Insecta</taxon>
        <taxon>Pterygota</taxon>
        <taxon>Neoptera</taxon>
        <taxon>Endopterygota</taxon>
        <taxon>Hymenoptera</taxon>
        <taxon>Apocrita</taxon>
        <taxon>Proctotrupomorpha</taxon>
        <taxon>Chalcidoidea</taxon>
        <taxon>Trichogrammatidae</taxon>
        <taxon>Trichogramma</taxon>
    </lineage>
</organism>